<evidence type="ECO:0000313" key="1">
    <source>
        <dbReference type="EMBL" id="CAF1620679.1"/>
    </source>
</evidence>
<comment type="caution">
    <text evidence="1">The sequence shown here is derived from an EMBL/GenBank/DDBJ whole genome shotgun (WGS) entry which is preliminary data.</text>
</comment>
<dbReference type="Proteomes" id="UP000663828">
    <property type="component" value="Unassembled WGS sequence"/>
</dbReference>
<gene>
    <name evidence="1" type="ORF">XAT740_LOCUS50200</name>
</gene>
<proteinExistence type="predicted"/>
<organism evidence="1 2">
    <name type="scientific">Adineta ricciae</name>
    <name type="common">Rotifer</name>
    <dbReference type="NCBI Taxonomy" id="249248"/>
    <lineage>
        <taxon>Eukaryota</taxon>
        <taxon>Metazoa</taxon>
        <taxon>Spiralia</taxon>
        <taxon>Gnathifera</taxon>
        <taxon>Rotifera</taxon>
        <taxon>Eurotatoria</taxon>
        <taxon>Bdelloidea</taxon>
        <taxon>Adinetida</taxon>
        <taxon>Adinetidae</taxon>
        <taxon>Adineta</taxon>
    </lineage>
</organism>
<dbReference type="AlphaFoldDB" id="A0A816CDW4"/>
<dbReference type="EMBL" id="CAJNOR010007630">
    <property type="protein sequence ID" value="CAF1620679.1"/>
    <property type="molecule type" value="Genomic_DNA"/>
</dbReference>
<name>A0A816CDW4_ADIRI</name>
<protein>
    <submittedName>
        <fullName evidence="1">Uncharacterized protein</fullName>
    </submittedName>
</protein>
<reference evidence="1" key="1">
    <citation type="submission" date="2021-02" db="EMBL/GenBank/DDBJ databases">
        <authorList>
            <person name="Nowell W R."/>
        </authorList>
    </citation>
    <scope>NUCLEOTIDE SEQUENCE</scope>
</reference>
<evidence type="ECO:0000313" key="2">
    <source>
        <dbReference type="Proteomes" id="UP000663828"/>
    </source>
</evidence>
<keyword evidence="2" id="KW-1185">Reference proteome</keyword>
<sequence length="82" mass="9173">MASESKTQPSLLPPSYLPMMNSSDSYEEITPAVSSKPKKRTLLHRLFGNLHATPFNYTDELKPYSVNGCNVNKTGRTILTKK</sequence>
<accession>A0A816CDW4</accession>